<comment type="caution">
    <text evidence="3">The sequence shown here is derived from an EMBL/GenBank/DDBJ whole genome shotgun (WGS) entry which is preliminary data.</text>
</comment>
<feature type="region of interest" description="Disordered" evidence="1">
    <location>
        <begin position="51"/>
        <end position="161"/>
    </location>
</feature>
<dbReference type="Proteomes" id="UP001497045">
    <property type="component" value="Unassembled WGS sequence"/>
</dbReference>
<keyword evidence="2" id="KW-0812">Transmembrane</keyword>
<accession>A0ABU9IFK7</accession>
<evidence type="ECO:0000313" key="3">
    <source>
        <dbReference type="EMBL" id="MEL1251210.1"/>
    </source>
</evidence>
<dbReference type="EMBL" id="JBBYHV010000002">
    <property type="protein sequence ID" value="MEL1251210.1"/>
    <property type="molecule type" value="Genomic_DNA"/>
</dbReference>
<feature type="compositionally biased region" description="Low complexity" evidence="1">
    <location>
        <begin position="85"/>
        <end position="120"/>
    </location>
</feature>
<reference evidence="3 4" key="1">
    <citation type="submission" date="2024-04" db="EMBL/GenBank/DDBJ databases">
        <title>Aurantiacibacter sp. DGU6 16S ribosomal RNA gene Genome sequencing and assembly.</title>
        <authorList>
            <person name="Park S."/>
        </authorList>
    </citation>
    <scope>NUCLEOTIDE SEQUENCE [LARGE SCALE GENOMIC DNA]</scope>
    <source>
        <strain evidence="3 4">DGU6</strain>
    </source>
</reference>
<feature type="transmembrane region" description="Helical" evidence="2">
    <location>
        <begin position="12"/>
        <end position="33"/>
    </location>
</feature>
<evidence type="ECO:0000256" key="1">
    <source>
        <dbReference type="SAM" id="MobiDB-lite"/>
    </source>
</evidence>
<name>A0ABU9IFK7_9SPHN</name>
<feature type="compositionally biased region" description="Low complexity" evidence="1">
    <location>
        <begin position="57"/>
        <end position="77"/>
    </location>
</feature>
<keyword evidence="4" id="KW-1185">Reference proteome</keyword>
<keyword evidence="2" id="KW-1133">Transmembrane helix</keyword>
<keyword evidence="2" id="KW-0472">Membrane</keyword>
<protein>
    <submittedName>
        <fullName evidence="3">Energy transducer TonB</fullName>
    </submittedName>
</protein>
<feature type="compositionally biased region" description="Basic and acidic residues" evidence="1">
    <location>
        <begin position="126"/>
        <end position="136"/>
    </location>
</feature>
<dbReference type="SUPFAM" id="SSF74653">
    <property type="entry name" value="TolA/TonB C-terminal domain"/>
    <property type="match status" value="1"/>
</dbReference>
<dbReference type="RefSeq" id="WP_341673770.1">
    <property type="nucleotide sequence ID" value="NZ_JBBYHV010000002.1"/>
</dbReference>
<organism evidence="3 4">
    <name type="scientific">Aurantiacibacter gilvus</name>
    <dbReference type="NCBI Taxonomy" id="3139141"/>
    <lineage>
        <taxon>Bacteria</taxon>
        <taxon>Pseudomonadati</taxon>
        <taxon>Pseudomonadota</taxon>
        <taxon>Alphaproteobacteria</taxon>
        <taxon>Sphingomonadales</taxon>
        <taxon>Erythrobacteraceae</taxon>
        <taxon>Aurantiacibacter</taxon>
    </lineage>
</organism>
<evidence type="ECO:0000313" key="4">
    <source>
        <dbReference type="Proteomes" id="UP001497045"/>
    </source>
</evidence>
<evidence type="ECO:0000256" key="2">
    <source>
        <dbReference type="SAM" id="Phobius"/>
    </source>
</evidence>
<dbReference type="Gene3D" id="3.30.1150.10">
    <property type="match status" value="1"/>
</dbReference>
<proteinExistence type="predicted"/>
<gene>
    <name evidence="3" type="ORF">AAEO60_11060</name>
</gene>
<sequence>MAKTANLTSEEGVGIGVAVALHLALAAALVWHATREPPSLAPPERIEVSLATDISLESTAPDPSAEPAAASAQPEPAEVMEAEPEVAPAPVERTVERPVTTPPRRTTERSTPTPQPTRTTAPPPERTPRDLSRELDLNGLSQNDGEEGSPGDRPSARQQASIDSEIVRQLKPHWNPPSGTEVERLVTVVRFRLNRDGSLRGNPEVVSTNGVTASNRAQVGRHQEQAVRAVRLAAPFNLPERFYSGWSVVTSNFDNRLAQ</sequence>